<dbReference type="AlphaFoldDB" id="A0AAN8R4X2"/>
<evidence type="ECO:0000256" key="2">
    <source>
        <dbReference type="ARBA" id="ARBA00011216"/>
    </source>
</evidence>
<gene>
    <name evidence="11" type="ORF">J4Q44_G00048930</name>
</gene>
<dbReference type="GO" id="GO:0005938">
    <property type="term" value="C:cell cortex"/>
    <property type="evidence" value="ECO:0007669"/>
    <property type="project" value="TreeGrafter"/>
</dbReference>
<feature type="region of interest" description="Disordered" evidence="10">
    <location>
        <begin position="1"/>
        <end position="102"/>
    </location>
</feature>
<evidence type="ECO:0000256" key="7">
    <source>
        <dbReference type="ARBA" id="ARBA00025213"/>
    </source>
</evidence>
<feature type="compositionally biased region" description="Polar residues" evidence="10">
    <location>
        <begin position="1"/>
        <end position="18"/>
    </location>
</feature>
<dbReference type="PANTHER" id="PTHR47137:SF1">
    <property type="entry name" value="ERMIN"/>
    <property type="match status" value="1"/>
</dbReference>
<comment type="subunit">
    <text evidence="2">Binds actin.</text>
</comment>
<proteinExistence type="predicted"/>
<dbReference type="GO" id="GO:0051015">
    <property type="term" value="F:actin filament binding"/>
    <property type="evidence" value="ECO:0007669"/>
    <property type="project" value="InterPro"/>
</dbReference>
<dbReference type="GO" id="GO:0001763">
    <property type="term" value="P:morphogenesis of a branching structure"/>
    <property type="evidence" value="ECO:0007669"/>
    <property type="project" value="TreeGrafter"/>
</dbReference>
<dbReference type="GO" id="GO:0008360">
    <property type="term" value="P:regulation of cell shape"/>
    <property type="evidence" value="ECO:0007669"/>
    <property type="project" value="InterPro"/>
</dbReference>
<comment type="subcellular location">
    <subcellularLocation>
        <location evidence="1">Cytoplasm</location>
        <location evidence="1">Cytoskeleton</location>
    </subcellularLocation>
</comment>
<keyword evidence="12" id="KW-1185">Reference proteome</keyword>
<evidence type="ECO:0000313" key="12">
    <source>
        <dbReference type="Proteomes" id="UP001356427"/>
    </source>
</evidence>
<evidence type="ECO:0000256" key="6">
    <source>
        <dbReference type="ARBA" id="ARBA00023212"/>
    </source>
</evidence>
<dbReference type="Pfam" id="PF20491">
    <property type="entry name" value="Ermin"/>
    <property type="match status" value="1"/>
</dbReference>
<evidence type="ECO:0000256" key="1">
    <source>
        <dbReference type="ARBA" id="ARBA00004245"/>
    </source>
</evidence>
<keyword evidence="4" id="KW-0597">Phosphoprotein</keyword>
<comment type="function">
    <text evidence="7">Plays a role in cytoskeletal rearrangements during the late wrapping and/or compaction phases of myelinogenesis as well as in maintenance and stability of myelin sheath in the adult. May play an important role in late-stage oligodendroglia maturation, myelin/Ranvier node formation during CNS development, and in the maintenance and plasticity of related structures in the mature CNS.</text>
</comment>
<dbReference type="SUPFAM" id="SSF48678">
    <property type="entry name" value="Moesin tail domain"/>
    <property type="match status" value="1"/>
</dbReference>
<keyword evidence="6" id="KW-0206">Cytoskeleton</keyword>
<feature type="compositionally biased region" description="Polar residues" evidence="10">
    <location>
        <begin position="71"/>
        <end position="80"/>
    </location>
</feature>
<dbReference type="GO" id="GO:0007015">
    <property type="term" value="P:actin filament organization"/>
    <property type="evidence" value="ECO:0007669"/>
    <property type="project" value="InterPro"/>
</dbReference>
<evidence type="ECO:0000256" key="8">
    <source>
        <dbReference type="ARBA" id="ARBA00026168"/>
    </source>
</evidence>
<evidence type="ECO:0000256" key="10">
    <source>
        <dbReference type="SAM" id="MobiDB-lite"/>
    </source>
</evidence>
<dbReference type="GO" id="GO:0070062">
    <property type="term" value="C:extracellular exosome"/>
    <property type="evidence" value="ECO:0007669"/>
    <property type="project" value="TreeGrafter"/>
</dbReference>
<organism evidence="11 12">
    <name type="scientific">Coregonus suidteri</name>
    <dbReference type="NCBI Taxonomy" id="861788"/>
    <lineage>
        <taxon>Eukaryota</taxon>
        <taxon>Metazoa</taxon>
        <taxon>Chordata</taxon>
        <taxon>Craniata</taxon>
        <taxon>Vertebrata</taxon>
        <taxon>Euteleostomi</taxon>
        <taxon>Actinopterygii</taxon>
        <taxon>Neopterygii</taxon>
        <taxon>Teleostei</taxon>
        <taxon>Protacanthopterygii</taxon>
        <taxon>Salmoniformes</taxon>
        <taxon>Salmonidae</taxon>
        <taxon>Coregoninae</taxon>
        <taxon>Coregonus</taxon>
    </lineage>
</organism>
<evidence type="ECO:0000313" key="11">
    <source>
        <dbReference type="EMBL" id="KAK6325551.1"/>
    </source>
</evidence>
<keyword evidence="5" id="KW-0009">Actin-binding</keyword>
<evidence type="ECO:0000256" key="5">
    <source>
        <dbReference type="ARBA" id="ARBA00023203"/>
    </source>
</evidence>
<comment type="caution">
    <text evidence="11">The sequence shown here is derived from an EMBL/GenBank/DDBJ whole genome shotgun (WGS) entry which is preliminary data.</text>
</comment>
<dbReference type="InterPro" id="IPR008954">
    <property type="entry name" value="Moesin_tail_sf"/>
</dbReference>
<feature type="compositionally biased region" description="Acidic residues" evidence="10">
    <location>
        <begin position="36"/>
        <end position="50"/>
    </location>
</feature>
<evidence type="ECO:0000256" key="9">
    <source>
        <dbReference type="ARBA" id="ARBA00031224"/>
    </source>
</evidence>
<dbReference type="GO" id="GO:0031344">
    <property type="term" value="P:regulation of cell projection organization"/>
    <property type="evidence" value="ECO:0007669"/>
    <property type="project" value="TreeGrafter"/>
</dbReference>
<evidence type="ECO:0000256" key="4">
    <source>
        <dbReference type="ARBA" id="ARBA00022553"/>
    </source>
</evidence>
<accession>A0AAN8R4X2</accession>
<dbReference type="Gene3D" id="6.10.360.10">
    <property type="match status" value="1"/>
</dbReference>
<dbReference type="InterPro" id="IPR045346">
    <property type="entry name" value="Ermin"/>
</dbReference>
<dbReference type="GO" id="GO:0030175">
    <property type="term" value="C:filopodium"/>
    <property type="evidence" value="ECO:0007669"/>
    <property type="project" value="TreeGrafter"/>
</dbReference>
<dbReference type="PANTHER" id="PTHR47137">
    <property type="entry name" value="ERMIN"/>
    <property type="match status" value="1"/>
</dbReference>
<dbReference type="GO" id="GO:0043025">
    <property type="term" value="C:neuronal cell body"/>
    <property type="evidence" value="ECO:0007669"/>
    <property type="project" value="TreeGrafter"/>
</dbReference>
<dbReference type="GO" id="GO:0043209">
    <property type="term" value="C:myelin sheath"/>
    <property type="evidence" value="ECO:0007669"/>
    <property type="project" value="TreeGrafter"/>
</dbReference>
<reference evidence="11 12" key="1">
    <citation type="submission" date="2021-04" db="EMBL/GenBank/DDBJ databases">
        <authorList>
            <person name="De Guttry C."/>
            <person name="Zahm M."/>
            <person name="Klopp C."/>
            <person name="Cabau C."/>
            <person name="Louis A."/>
            <person name="Berthelot C."/>
            <person name="Parey E."/>
            <person name="Roest Crollius H."/>
            <person name="Montfort J."/>
            <person name="Robinson-Rechavi M."/>
            <person name="Bucao C."/>
            <person name="Bouchez O."/>
            <person name="Gislard M."/>
            <person name="Lluch J."/>
            <person name="Milhes M."/>
            <person name="Lampietro C."/>
            <person name="Lopez Roques C."/>
            <person name="Donnadieu C."/>
            <person name="Braasch I."/>
            <person name="Desvignes T."/>
            <person name="Postlethwait J."/>
            <person name="Bobe J."/>
            <person name="Wedekind C."/>
            <person name="Guiguen Y."/>
        </authorList>
    </citation>
    <scope>NUCLEOTIDE SEQUENCE [LARGE SCALE GENOMIC DNA]</scope>
    <source>
        <strain evidence="11">Cs_M1</strain>
        <tissue evidence="11">Blood</tissue>
    </source>
</reference>
<protein>
    <recommendedName>
        <fullName evidence="8">Ermin</fullName>
    </recommendedName>
    <alternativeName>
        <fullName evidence="9">Juxtanodin</fullName>
    </alternativeName>
</protein>
<dbReference type="GO" id="GO:0033269">
    <property type="term" value="C:internode region of axon"/>
    <property type="evidence" value="ECO:0007669"/>
    <property type="project" value="TreeGrafter"/>
</dbReference>
<keyword evidence="3" id="KW-0963">Cytoplasm</keyword>
<dbReference type="Proteomes" id="UP001356427">
    <property type="component" value="Unassembled WGS sequence"/>
</dbReference>
<dbReference type="EMBL" id="JAGTTL010000003">
    <property type="protein sequence ID" value="KAK6325551.1"/>
    <property type="molecule type" value="Genomic_DNA"/>
</dbReference>
<dbReference type="GO" id="GO:0033270">
    <property type="term" value="C:paranode region of axon"/>
    <property type="evidence" value="ECO:0007669"/>
    <property type="project" value="TreeGrafter"/>
</dbReference>
<evidence type="ECO:0000256" key="3">
    <source>
        <dbReference type="ARBA" id="ARBA00022490"/>
    </source>
</evidence>
<dbReference type="GO" id="GO:0005856">
    <property type="term" value="C:cytoskeleton"/>
    <property type="evidence" value="ECO:0007669"/>
    <property type="project" value="UniProtKB-SubCell"/>
</dbReference>
<sequence length="102" mass="11176">MEGTPQETKLGTGVSTGQPVKGAGPNTFTKPRENHEEPEEECEEEEEEEGSNGGGRQSGGRQSPDEKPGSKNASKYSTVSYRKIRKGNTKQRIDEFESMLNT</sequence>
<name>A0AAN8R4X2_9TELE</name>